<comment type="similarity">
    <text evidence="1">Belongs to the TPRG1 family.</text>
</comment>
<dbReference type="PROSITE" id="PS51791">
    <property type="entry name" value="HSAC2"/>
    <property type="match status" value="1"/>
</dbReference>
<dbReference type="EMBL" id="QNUK01000442">
    <property type="protein sequence ID" value="KAF5893287.1"/>
    <property type="molecule type" value="Genomic_DNA"/>
</dbReference>
<comment type="caution">
    <text evidence="4">The sequence shown here is derived from an EMBL/GenBank/DDBJ whole genome shotgun (WGS) entry which is preliminary data.</text>
</comment>
<dbReference type="Proteomes" id="UP000727407">
    <property type="component" value="Unassembled WGS sequence"/>
</dbReference>
<name>A0A8J4UEK1_CLAMG</name>
<dbReference type="Pfam" id="PF12456">
    <property type="entry name" value="hSac2"/>
    <property type="match status" value="1"/>
</dbReference>
<dbReference type="InterPro" id="IPR022158">
    <property type="entry name" value="Inositol_phosphatase"/>
</dbReference>
<dbReference type="PANTHER" id="PTHR31108">
    <property type="entry name" value="TUMOR PROTEIN P63-REGULATED GENE 1-LIKE PROTEIN"/>
    <property type="match status" value="1"/>
</dbReference>
<evidence type="ECO:0000256" key="2">
    <source>
        <dbReference type="SAM" id="MobiDB-lite"/>
    </source>
</evidence>
<evidence type="ECO:0000313" key="4">
    <source>
        <dbReference type="EMBL" id="KAF5893287.1"/>
    </source>
</evidence>
<feature type="compositionally biased region" description="Low complexity" evidence="2">
    <location>
        <begin position="111"/>
        <end position="121"/>
    </location>
</feature>
<gene>
    <name evidence="4" type="primary">tprg1</name>
    <name evidence="4" type="ORF">DAT39_017005</name>
</gene>
<keyword evidence="5" id="KW-1185">Reference proteome</keyword>
<reference evidence="4" key="1">
    <citation type="submission" date="2020-07" db="EMBL/GenBank/DDBJ databases">
        <title>Clarias magur genome sequencing, assembly and annotation.</title>
        <authorList>
            <person name="Kushwaha B."/>
            <person name="Kumar R."/>
            <person name="Das P."/>
            <person name="Joshi C.G."/>
            <person name="Kumar D."/>
            <person name="Nagpure N.S."/>
            <person name="Pandey M."/>
            <person name="Agarwal S."/>
            <person name="Srivastava S."/>
            <person name="Singh M."/>
            <person name="Sahoo L."/>
            <person name="Jayasankar P."/>
            <person name="Meher P.K."/>
            <person name="Koringa P.G."/>
            <person name="Iquebal M.A."/>
            <person name="Das S.P."/>
            <person name="Bit A."/>
            <person name="Patnaik S."/>
            <person name="Patel N."/>
            <person name="Shah T.M."/>
            <person name="Hinsu A."/>
            <person name="Jena J.K."/>
        </authorList>
    </citation>
    <scope>NUCLEOTIDE SEQUENCE</scope>
    <source>
        <strain evidence="4">CIFAMagur01</strain>
        <tissue evidence="4">Testis</tissue>
    </source>
</reference>
<dbReference type="InterPro" id="IPR040242">
    <property type="entry name" value="TPRG1-like"/>
</dbReference>
<dbReference type="PANTHER" id="PTHR31108:SF6">
    <property type="entry name" value="TUMOR PROTEIN P63-REGULATED GENE 1 PROTEIN"/>
    <property type="match status" value="1"/>
</dbReference>
<sequence>CEAINSESCILFYVKPYNAEILSKGRRPRPLPKHPGRRKTRLAHLLPYEHIRCNTDITSRASDGTMSERDEESFKPVQLEQQAADSFNAEPEMPQSMPSAPSLSDTEEKTSPPASSTPSAEHGQKWSSALNQFKLKRFFVLRPGTLDNAIEDIKSLVDQKQDGPVESVWLLVEVDHWNNEKERVVLITEKSLLICKYDFIMLNCEQIQRIPLNLVDRITQGAFTFPPRSLLTREGEGVRVFWDKLREPSLTSRWNPFATDFPYTTLTYHPVRNANEKLSEICELLSFKEHLIIAAQKAHSLNPVPGKANGVLLLNQPVLIEAYVGLMSTLGNQNKLGYCLARGNLSVLCLERCVELSEKEDSWKRLASPPSYAECREQHTLHIYTWKTIAMAKM</sequence>
<dbReference type="AlphaFoldDB" id="A0A8J4UEK1"/>
<evidence type="ECO:0000259" key="3">
    <source>
        <dbReference type="PROSITE" id="PS51791"/>
    </source>
</evidence>
<evidence type="ECO:0000313" key="5">
    <source>
        <dbReference type="Proteomes" id="UP000727407"/>
    </source>
</evidence>
<dbReference type="InterPro" id="IPR034753">
    <property type="entry name" value="hSac2"/>
</dbReference>
<feature type="region of interest" description="Disordered" evidence="2">
    <location>
        <begin position="57"/>
        <end position="124"/>
    </location>
</feature>
<dbReference type="GO" id="GO:0005737">
    <property type="term" value="C:cytoplasm"/>
    <property type="evidence" value="ECO:0007669"/>
    <property type="project" value="TreeGrafter"/>
</dbReference>
<protein>
    <submittedName>
        <fullName evidence="4">Tumor protein p63-regulated 1-like protein</fullName>
    </submittedName>
</protein>
<feature type="domain" description="HSac2" evidence="3">
    <location>
        <begin position="140"/>
        <end position="313"/>
    </location>
</feature>
<dbReference type="OrthoDB" id="10012704at2759"/>
<evidence type="ECO:0000256" key="1">
    <source>
        <dbReference type="ARBA" id="ARBA00009163"/>
    </source>
</evidence>
<organism evidence="4 5">
    <name type="scientific">Clarias magur</name>
    <name type="common">Asian catfish</name>
    <name type="synonym">Macropteronotus magur</name>
    <dbReference type="NCBI Taxonomy" id="1594786"/>
    <lineage>
        <taxon>Eukaryota</taxon>
        <taxon>Metazoa</taxon>
        <taxon>Chordata</taxon>
        <taxon>Craniata</taxon>
        <taxon>Vertebrata</taxon>
        <taxon>Euteleostomi</taxon>
        <taxon>Actinopterygii</taxon>
        <taxon>Neopterygii</taxon>
        <taxon>Teleostei</taxon>
        <taxon>Ostariophysi</taxon>
        <taxon>Siluriformes</taxon>
        <taxon>Clariidae</taxon>
        <taxon>Clarias</taxon>
    </lineage>
</organism>
<accession>A0A8J4UEK1</accession>
<proteinExistence type="inferred from homology"/>
<feature type="non-terminal residue" evidence="4">
    <location>
        <position position="1"/>
    </location>
</feature>